<accession>A0A7I8JS83</accession>
<feature type="region of interest" description="Disordered" evidence="9">
    <location>
        <begin position="1"/>
        <end position="22"/>
    </location>
</feature>
<organism evidence="12">
    <name type="scientific">Spirodela intermedia</name>
    <name type="common">Intermediate duckweed</name>
    <dbReference type="NCBI Taxonomy" id="51605"/>
    <lineage>
        <taxon>Eukaryota</taxon>
        <taxon>Viridiplantae</taxon>
        <taxon>Streptophyta</taxon>
        <taxon>Embryophyta</taxon>
        <taxon>Tracheophyta</taxon>
        <taxon>Spermatophyta</taxon>
        <taxon>Magnoliopsida</taxon>
        <taxon>Liliopsida</taxon>
        <taxon>Araceae</taxon>
        <taxon>Lemnoideae</taxon>
        <taxon>Spirodela</taxon>
    </lineage>
</organism>
<keyword evidence="4" id="KW-0547">Nucleotide-binding</keyword>
<keyword evidence="10" id="KW-1133">Transmembrane helix</keyword>
<proteinExistence type="predicted"/>
<feature type="region of interest" description="Disordered" evidence="9">
    <location>
        <begin position="399"/>
        <end position="423"/>
    </location>
</feature>
<reference evidence="12 13" key="1">
    <citation type="submission" date="2019-12" db="EMBL/GenBank/DDBJ databases">
        <authorList>
            <person name="Scholz U."/>
            <person name="Mascher M."/>
            <person name="Fiebig A."/>
        </authorList>
    </citation>
    <scope>NUCLEOTIDE SEQUENCE</scope>
</reference>
<dbReference type="FunFam" id="1.10.510.10:FF:001023">
    <property type="entry name" value="Os07g0541700 protein"/>
    <property type="match status" value="1"/>
</dbReference>
<dbReference type="InterPro" id="IPR000719">
    <property type="entry name" value="Prot_kinase_dom"/>
</dbReference>
<evidence type="ECO:0000256" key="1">
    <source>
        <dbReference type="ARBA" id="ARBA00012513"/>
    </source>
</evidence>
<dbReference type="EMBL" id="LR743603">
    <property type="protein sequence ID" value="CAA2633523.1"/>
    <property type="molecule type" value="Genomic_DNA"/>
</dbReference>
<dbReference type="InterPro" id="IPR011009">
    <property type="entry name" value="Kinase-like_dom_sf"/>
</dbReference>
<feature type="region of interest" description="Disordered" evidence="9">
    <location>
        <begin position="760"/>
        <end position="787"/>
    </location>
</feature>
<evidence type="ECO:0000256" key="9">
    <source>
        <dbReference type="SAM" id="MobiDB-lite"/>
    </source>
</evidence>
<keyword evidence="13" id="KW-1185">Reference proteome</keyword>
<feature type="transmembrane region" description="Helical" evidence="10">
    <location>
        <begin position="40"/>
        <end position="64"/>
    </location>
</feature>
<dbReference type="PANTHER" id="PTHR46821">
    <property type="entry name" value="OS07G0586332 PROTEIN"/>
    <property type="match status" value="1"/>
</dbReference>
<dbReference type="Pfam" id="PF00069">
    <property type="entry name" value="Pkinase"/>
    <property type="match status" value="1"/>
</dbReference>
<evidence type="ECO:0000313" key="13">
    <source>
        <dbReference type="Proteomes" id="UP001189122"/>
    </source>
</evidence>
<dbReference type="PROSITE" id="PS50011">
    <property type="entry name" value="PROTEIN_KINASE_DOM"/>
    <property type="match status" value="1"/>
</dbReference>
<feature type="region of interest" description="Disordered" evidence="9">
    <location>
        <begin position="516"/>
        <end position="548"/>
    </location>
</feature>
<comment type="catalytic activity">
    <reaction evidence="8">
        <text>L-seryl-[protein] + ATP = O-phospho-L-seryl-[protein] + ADP + H(+)</text>
        <dbReference type="Rhea" id="RHEA:17989"/>
        <dbReference type="Rhea" id="RHEA-COMP:9863"/>
        <dbReference type="Rhea" id="RHEA-COMP:11604"/>
        <dbReference type="ChEBI" id="CHEBI:15378"/>
        <dbReference type="ChEBI" id="CHEBI:29999"/>
        <dbReference type="ChEBI" id="CHEBI:30616"/>
        <dbReference type="ChEBI" id="CHEBI:83421"/>
        <dbReference type="ChEBI" id="CHEBI:456216"/>
        <dbReference type="EC" id="2.7.11.1"/>
    </reaction>
</comment>
<dbReference type="EC" id="2.7.11.1" evidence="1"/>
<dbReference type="GO" id="GO:0004674">
    <property type="term" value="F:protein serine/threonine kinase activity"/>
    <property type="evidence" value="ECO:0007669"/>
    <property type="project" value="UniProtKB-KW"/>
</dbReference>
<dbReference type="SUPFAM" id="SSF56112">
    <property type="entry name" value="Protein kinase-like (PK-like)"/>
    <property type="match status" value="1"/>
</dbReference>
<dbReference type="AlphaFoldDB" id="A0A7I8JS83"/>
<keyword evidence="10" id="KW-0472">Membrane</keyword>
<comment type="catalytic activity">
    <reaction evidence="7">
        <text>L-threonyl-[protein] + ATP = O-phospho-L-threonyl-[protein] + ADP + H(+)</text>
        <dbReference type="Rhea" id="RHEA:46608"/>
        <dbReference type="Rhea" id="RHEA-COMP:11060"/>
        <dbReference type="Rhea" id="RHEA-COMP:11605"/>
        <dbReference type="ChEBI" id="CHEBI:15378"/>
        <dbReference type="ChEBI" id="CHEBI:30013"/>
        <dbReference type="ChEBI" id="CHEBI:30616"/>
        <dbReference type="ChEBI" id="CHEBI:61977"/>
        <dbReference type="ChEBI" id="CHEBI:456216"/>
        <dbReference type="EC" id="2.7.11.1"/>
    </reaction>
</comment>
<evidence type="ECO:0000256" key="4">
    <source>
        <dbReference type="ARBA" id="ARBA00022741"/>
    </source>
</evidence>
<protein>
    <recommendedName>
        <fullName evidence="1">non-specific serine/threonine protein kinase</fullName>
        <ecNumber evidence="1">2.7.11.1</ecNumber>
    </recommendedName>
</protein>
<evidence type="ECO:0000256" key="2">
    <source>
        <dbReference type="ARBA" id="ARBA00022527"/>
    </source>
</evidence>
<dbReference type="SMART" id="SM00220">
    <property type="entry name" value="S_TKc"/>
    <property type="match status" value="1"/>
</dbReference>
<evidence type="ECO:0000256" key="5">
    <source>
        <dbReference type="ARBA" id="ARBA00022777"/>
    </source>
</evidence>
<evidence type="ECO:0000256" key="6">
    <source>
        <dbReference type="ARBA" id="ARBA00022840"/>
    </source>
</evidence>
<evidence type="ECO:0000256" key="3">
    <source>
        <dbReference type="ARBA" id="ARBA00022679"/>
    </source>
</evidence>
<sequence length="787" mass="86477">MPSRKLHQLPTASQPPDLGLPDPAAAAKLEEHGGNRRVGVVPAVLATSLFVILVILAAAAFAVYRVNRRRRSVLAAPADLTGLEEISSSLPPPPLPPREPHRFSYEELLCATASFAPANKLGQGGFGPVFRGVLDDGREVAVKVMDDGSLQGEREFRNELSLATSMMQGADICGDPSRFVVSCVGFCSDDDDASTVGSDGRRGEARKRRKRRRRRKEGFEAGRGGGQVGNPEGRRRGRSISSAFTEEDEEGDVSCCEDEQRGRRLLLVYELMLNGSLQDALLDRKCPELMAWEQRFSIALDVARGIEFLHDACDPPVVHGDVKPSNILLDAHFSAKIADFGLARILFPTVIPALGDDASVAIADDLSTTAAETESTCTTALDETNHYLNIPAGMPRNISRGADGTVSAAPKSSSMRLTEEADDASPITTTFARTLEAGSASEVGGAYDKMSVDSGVELLTAGGRRWWKKNGSEAHSRDWRGRQDPLASTLERPDIVGRPTVKEYVMEWIGTELRKERPKGSWADPSTSNLDGGQVLPSKQSDHKKHQKRLDWWASLDDRWLWRKGKSRPAREWWREEFCEELTRKNIKKKQSATRSSASNTRAGKEKQWWERMMMWKSLHLGGRAERHGAWGRPKSGGVSSTPSMRGTVCYAAPEYGGGGLLSEKCDIYSFGVLLLVLISGRRPLQVTASPMSEFERANLISWARNLAYAGKLLDLIDTSLHSVDRDQALLCITIALLCLQRSPARRPMIKEVVSMLSGESEPPHLPLEFSPSPPSGFPFKSRRKAR</sequence>
<evidence type="ECO:0000259" key="11">
    <source>
        <dbReference type="PROSITE" id="PS50011"/>
    </source>
</evidence>
<dbReference type="PANTHER" id="PTHR46821:SF2">
    <property type="entry name" value="OS03G0251700 PROTEIN"/>
    <property type="match status" value="1"/>
</dbReference>
<dbReference type="PROSITE" id="PS00108">
    <property type="entry name" value="PROTEIN_KINASE_ST"/>
    <property type="match status" value="1"/>
</dbReference>
<dbReference type="InterPro" id="IPR008271">
    <property type="entry name" value="Ser/Thr_kinase_AS"/>
</dbReference>
<evidence type="ECO:0000256" key="8">
    <source>
        <dbReference type="ARBA" id="ARBA00048679"/>
    </source>
</evidence>
<keyword evidence="10" id="KW-0812">Transmembrane</keyword>
<feature type="compositionally biased region" description="Basic residues" evidence="9">
    <location>
        <begin position="204"/>
        <end position="216"/>
    </location>
</feature>
<dbReference type="GO" id="GO:0005524">
    <property type="term" value="F:ATP binding"/>
    <property type="evidence" value="ECO:0007669"/>
    <property type="project" value="UniProtKB-KW"/>
</dbReference>
<dbReference type="Gene3D" id="3.30.200.20">
    <property type="entry name" value="Phosphorylase Kinase, domain 1"/>
    <property type="match status" value="1"/>
</dbReference>
<dbReference type="InterPro" id="IPR044576">
    <property type="entry name" value="At4g25390-like"/>
</dbReference>
<keyword evidence="2" id="KW-0723">Serine/threonine-protein kinase</keyword>
<name>A0A7I8JS83_SPIIN</name>
<feature type="domain" description="Protein kinase" evidence="11">
    <location>
        <begin position="115"/>
        <end position="768"/>
    </location>
</feature>
<dbReference type="EMBL" id="CACRZD030000016">
    <property type="protein sequence ID" value="CAA6672621.1"/>
    <property type="molecule type" value="Genomic_DNA"/>
</dbReference>
<feature type="region of interest" description="Disordered" evidence="9">
    <location>
        <begin position="193"/>
        <end position="253"/>
    </location>
</feature>
<evidence type="ECO:0000256" key="10">
    <source>
        <dbReference type="SAM" id="Phobius"/>
    </source>
</evidence>
<keyword evidence="3" id="KW-0808">Transferase</keyword>
<dbReference type="Gene3D" id="1.10.510.10">
    <property type="entry name" value="Transferase(Phosphotransferase) domain 1"/>
    <property type="match status" value="2"/>
</dbReference>
<evidence type="ECO:0000313" key="12">
    <source>
        <dbReference type="EMBL" id="CAA2633523.1"/>
    </source>
</evidence>
<evidence type="ECO:0000256" key="7">
    <source>
        <dbReference type="ARBA" id="ARBA00047899"/>
    </source>
</evidence>
<keyword evidence="6" id="KW-0067">ATP-binding</keyword>
<dbReference type="Proteomes" id="UP001189122">
    <property type="component" value="Unassembled WGS sequence"/>
</dbReference>
<gene>
    <name evidence="12" type="ORF">SI7747_16019032</name>
</gene>
<keyword evidence="5" id="KW-0418">Kinase</keyword>